<keyword evidence="1" id="KW-0597">Phosphoprotein</keyword>
<protein>
    <submittedName>
        <fullName evidence="4">Two component transcriptional regulator, LytTR family</fullName>
    </submittedName>
</protein>
<dbReference type="AlphaFoldDB" id="A0A1M5P142"/>
<dbReference type="OrthoDB" id="1646880at2"/>
<feature type="domain" description="Response regulatory" evidence="2">
    <location>
        <begin position="3"/>
        <end position="116"/>
    </location>
</feature>
<dbReference type="EMBL" id="FQWQ01000001">
    <property type="protein sequence ID" value="SHG95492.1"/>
    <property type="molecule type" value="Genomic_DNA"/>
</dbReference>
<evidence type="ECO:0000259" key="3">
    <source>
        <dbReference type="PROSITE" id="PS50930"/>
    </source>
</evidence>
<feature type="modified residue" description="4-aspartylphosphate" evidence="1">
    <location>
        <position position="55"/>
    </location>
</feature>
<dbReference type="RefSeq" id="WP_073134294.1">
    <property type="nucleotide sequence ID" value="NZ_FQWQ01000001.1"/>
</dbReference>
<dbReference type="Gene3D" id="2.40.50.1020">
    <property type="entry name" value="LytTr DNA-binding domain"/>
    <property type="match status" value="1"/>
</dbReference>
<reference evidence="4 5" key="1">
    <citation type="submission" date="2016-11" db="EMBL/GenBank/DDBJ databases">
        <authorList>
            <person name="Jaros S."/>
            <person name="Januszkiewicz K."/>
            <person name="Wedrychowicz H."/>
        </authorList>
    </citation>
    <scope>NUCLEOTIDE SEQUENCE [LARGE SCALE GENOMIC DNA]</scope>
    <source>
        <strain evidence="4 5">DSM 24574</strain>
    </source>
</reference>
<dbReference type="Proteomes" id="UP000184212">
    <property type="component" value="Unassembled WGS sequence"/>
</dbReference>
<name>A0A1M5P142_9BACT</name>
<evidence type="ECO:0000313" key="4">
    <source>
        <dbReference type="EMBL" id="SHG95492.1"/>
    </source>
</evidence>
<evidence type="ECO:0000256" key="1">
    <source>
        <dbReference type="PROSITE-ProRule" id="PRU00169"/>
    </source>
</evidence>
<dbReference type="STRING" id="947013.SAMN04488109_2620"/>
<dbReference type="GO" id="GO:0003677">
    <property type="term" value="F:DNA binding"/>
    <property type="evidence" value="ECO:0007669"/>
    <property type="project" value="InterPro"/>
</dbReference>
<dbReference type="Pfam" id="PF04397">
    <property type="entry name" value="LytTR"/>
    <property type="match status" value="1"/>
</dbReference>
<gene>
    <name evidence="4" type="ORF">SAMN04488109_2620</name>
</gene>
<dbReference type="SMART" id="SM00448">
    <property type="entry name" value="REC"/>
    <property type="match status" value="1"/>
</dbReference>
<dbReference type="Gene3D" id="3.40.50.2300">
    <property type="match status" value="1"/>
</dbReference>
<keyword evidence="5" id="KW-1185">Reference proteome</keyword>
<dbReference type="InterPro" id="IPR011006">
    <property type="entry name" value="CheY-like_superfamily"/>
</dbReference>
<dbReference type="GO" id="GO:0000156">
    <property type="term" value="F:phosphorelay response regulator activity"/>
    <property type="evidence" value="ECO:0007669"/>
    <property type="project" value="InterPro"/>
</dbReference>
<dbReference type="PANTHER" id="PTHR37299:SF1">
    <property type="entry name" value="STAGE 0 SPORULATION PROTEIN A HOMOLOG"/>
    <property type="match status" value="1"/>
</dbReference>
<dbReference type="PROSITE" id="PS50930">
    <property type="entry name" value="HTH_LYTTR"/>
    <property type="match status" value="1"/>
</dbReference>
<sequence length="246" mass="28088">MIKAFILDDEASAITTLTLMLKRYVPEITHVQSATNPAQALQSVQSFLPHLVFLDIQMPVINGFEWLKKFQTPTFDTIFTTAHDNYAIQAIRFSALDYLLKPINANELREAMNRFLLKRNAGEEQNLLYRNLLHNVHAEQKNFKLAVSTTDGCFFFNTEEIIRLEAEGAYTFIRFTNRKPLLVSKILKDYEELLSDHGFVRLHKSHLVNILYITAVSAQGNAVLSDGSVVEISRRRKGDVMNILKG</sequence>
<evidence type="ECO:0000259" key="2">
    <source>
        <dbReference type="PROSITE" id="PS50110"/>
    </source>
</evidence>
<proteinExistence type="predicted"/>
<dbReference type="SMART" id="SM00850">
    <property type="entry name" value="LytTR"/>
    <property type="match status" value="1"/>
</dbReference>
<organism evidence="4 5">
    <name type="scientific">Chryseolinea serpens</name>
    <dbReference type="NCBI Taxonomy" id="947013"/>
    <lineage>
        <taxon>Bacteria</taxon>
        <taxon>Pseudomonadati</taxon>
        <taxon>Bacteroidota</taxon>
        <taxon>Cytophagia</taxon>
        <taxon>Cytophagales</taxon>
        <taxon>Fulvivirgaceae</taxon>
        <taxon>Chryseolinea</taxon>
    </lineage>
</organism>
<dbReference type="InterPro" id="IPR007492">
    <property type="entry name" value="LytTR_DNA-bd_dom"/>
</dbReference>
<feature type="domain" description="HTH LytTR-type" evidence="3">
    <location>
        <begin position="145"/>
        <end position="236"/>
    </location>
</feature>
<dbReference type="Pfam" id="PF00072">
    <property type="entry name" value="Response_reg"/>
    <property type="match status" value="1"/>
</dbReference>
<dbReference type="InterPro" id="IPR001789">
    <property type="entry name" value="Sig_transdc_resp-reg_receiver"/>
</dbReference>
<dbReference type="PROSITE" id="PS50110">
    <property type="entry name" value="RESPONSE_REGULATORY"/>
    <property type="match status" value="1"/>
</dbReference>
<dbReference type="SUPFAM" id="SSF52172">
    <property type="entry name" value="CheY-like"/>
    <property type="match status" value="1"/>
</dbReference>
<evidence type="ECO:0000313" key="5">
    <source>
        <dbReference type="Proteomes" id="UP000184212"/>
    </source>
</evidence>
<dbReference type="InterPro" id="IPR046947">
    <property type="entry name" value="LytR-like"/>
</dbReference>
<dbReference type="PANTHER" id="PTHR37299">
    <property type="entry name" value="TRANSCRIPTIONAL REGULATOR-RELATED"/>
    <property type="match status" value="1"/>
</dbReference>
<accession>A0A1M5P142</accession>